<evidence type="ECO:0000313" key="5">
    <source>
        <dbReference type="EMBL" id="CAH18995.2"/>
    </source>
</evidence>
<reference evidence="5" key="2">
    <citation type="journal article" date="2003" name="J. Bacteriol.">
        <title>Novel organization and divergent dockerin specificities in the cellulosome system of Ruminococcus flavefaciens.</title>
        <authorList>
            <person name="Rincon M.T."/>
            <person name="Ding S.Y."/>
            <person name="McCrae S.I."/>
            <person name="Martin J.C."/>
            <person name="Aurilia V."/>
            <person name="Lamed R."/>
            <person name="Shoham Y."/>
            <person name="Bayer E.A."/>
            <person name="Flint H.J."/>
        </authorList>
    </citation>
    <scope>NUCLEOTIDE SEQUENCE</scope>
    <source>
        <strain evidence="5">17</strain>
    </source>
</reference>
<evidence type="ECO:0000256" key="2">
    <source>
        <dbReference type="SAM" id="MobiDB-lite"/>
    </source>
</evidence>
<keyword evidence="1" id="KW-0175">Coiled coil</keyword>
<proteinExistence type="predicted"/>
<evidence type="ECO:0000256" key="1">
    <source>
        <dbReference type="SAM" id="Coils"/>
    </source>
</evidence>
<reference evidence="5" key="5">
    <citation type="journal article" date="2006" name="J. Bacteriol.">
        <title>Conservation and divergence in cellulosome architecture between two strains of Ruminococcus flavefaciens.</title>
        <authorList>
            <person name="Sadanari J."/>
            <person name="Borovok I."/>
            <person name="Rincon M.T."/>
            <person name="Flint H.J."/>
            <person name="Antonopoulos D.A."/>
            <person name="Berg M.E."/>
            <person name="White B.A."/>
            <person name="Bayer E.A."/>
            <person name="Lamed R."/>
        </authorList>
    </citation>
    <scope>NUCLEOTIDE SEQUENCE</scope>
    <source>
        <strain evidence="5">17</strain>
    </source>
</reference>
<feature type="signal peptide" evidence="3">
    <location>
        <begin position="1"/>
        <end position="36"/>
    </location>
</feature>
<dbReference type="InterPro" id="IPR033802">
    <property type="entry name" value="CttA_X"/>
</dbReference>
<sequence>MLERYRTMKNSLFKRAIATAAAVPLALTQCLTYANAVSTDFVKAPAQNVQEGESLKLENLLYIPAEETVSTWNQTLSAAIASIGAEDGEVDVAKFRDDILSKAGAYKEAAAYALDQCIIPNKVNYEITGENDVVITGKISEPDLNLKIANTPADALHRIADSYNAPALKNVDYSTVKIGGDFKITIGTSALASGKKVAVTFAYTTADGTYGIGELPAYAIKKIEEIRKIDEAAIEKEVAADKVDEAKAKYNAKIDLIIDKLKKAERAVDKTLKADKNATYSDVSGLISDTNGWLKANGINRQLPGTASEIAAKEFIVKAYDTAIKTIDSKGVVDISAADLGGFADSIKNVTFSLANGKAEGIGTFDDAEQAEVKAWVEKNGYAFVDSYKKITAKVDFSGIKSVDAGSVEVEIERILVTDTTTTTQVTTTSTETTSTTSTESTSTTTEETTTTDTTSTTTETTSTSTETTSTTSETTSTSTTSETTSTTSETTSTTSETTSTSTDTTSTSTETTPVVTTVFTKVYATANTENAFYLNTETEFDKAQLSNVILHTVRIEAAVKEDGTIDETTKKETEIEAKDITADVSFGSATPANTYEKTNTSFKYKVPVSANGSVLKDVDGNDFTVTVFIGVKGDINLDNMANSVDASQALAFYAKTSTQGRGVYDVQLSESNLVLTPKSVYDEFAAFLGDVHHVSGAVVDRFATKDKRLIDANDASNILAFYAKRMNSANDQMTDAEIWEDILA</sequence>
<organism evidence="5">
    <name type="scientific">Ruminococcus flavefaciens</name>
    <dbReference type="NCBI Taxonomy" id="1265"/>
    <lineage>
        <taxon>Bacteria</taxon>
        <taxon>Bacillati</taxon>
        <taxon>Bacillota</taxon>
        <taxon>Clostridia</taxon>
        <taxon>Eubacteriales</taxon>
        <taxon>Oscillospiraceae</taxon>
        <taxon>Ruminococcus</taxon>
    </lineage>
</organism>
<reference evidence="5" key="7">
    <citation type="submission" date="2007-06" db="EMBL/GenBank/DDBJ databases">
        <authorList>
            <person name="Rincon M.T."/>
        </authorList>
    </citation>
    <scope>NUCLEOTIDE SEQUENCE</scope>
    <source>
        <strain evidence="5">17</strain>
    </source>
</reference>
<dbReference type="Gene3D" id="1.10.1330.10">
    <property type="entry name" value="Dockerin domain"/>
    <property type="match status" value="1"/>
</dbReference>
<dbReference type="CDD" id="cd14257">
    <property type="entry name" value="CttA_X"/>
    <property type="match status" value="1"/>
</dbReference>
<reference evidence="5" key="1">
    <citation type="journal article" date="2001" name="J. Bacteriol.">
        <title>Cellulosomal scaffoldin-like proteins from Ruminococcus flavefaciens.</title>
        <authorList>
            <person name="Ding S.Y."/>
            <person name="Rincon M.T."/>
            <person name="Lamed R."/>
            <person name="Martin J.C."/>
            <person name="McCrae S.I."/>
            <person name="Aurilia V."/>
            <person name="Shoham Y."/>
            <person name="Bayer E.A."/>
            <person name="Flint H.J."/>
        </authorList>
    </citation>
    <scope>NUCLEOTIDE SEQUENCE</scope>
    <source>
        <strain evidence="5">17</strain>
    </source>
</reference>
<feature type="coiled-coil region" evidence="1">
    <location>
        <begin position="229"/>
        <end position="267"/>
    </location>
</feature>
<reference evidence="5" key="4">
    <citation type="journal article" date="2005" name="J. Bacteriol.">
        <title>Unconventional mode of attachment of the Ruminococcus flavefaciens cellulosome to the cell surface.</title>
        <authorList>
            <person name="Rincon M.T."/>
            <person name="Cepeljnik T."/>
            <person name="Martin J.C."/>
            <person name="Lamed R."/>
            <person name="Barak Y."/>
            <person name="Bayer E.A."/>
            <person name="Flint H.J."/>
        </authorList>
    </citation>
    <scope>NUCLEOTIDE SEQUENCE</scope>
    <source>
        <strain evidence="5">17</strain>
    </source>
</reference>
<name>Q4A3Y3_RUMFL</name>
<dbReference type="Gene3D" id="2.60.40.3810">
    <property type="match status" value="1"/>
</dbReference>
<feature type="region of interest" description="Disordered" evidence="2">
    <location>
        <begin position="421"/>
        <end position="512"/>
    </location>
</feature>
<reference evidence="5" key="6">
    <citation type="journal article" date="2007" name="J. Bacteriol.">
        <title>A novel cell surface-anchored cellulose-binding protein encoded by the sca gene cluster of Ruminococcus flavefaciens.</title>
        <authorList>
            <person name="Rincon M.T."/>
            <person name="Cepeljnik T."/>
            <person name="Martin J.C."/>
            <person name="Barak Y."/>
            <person name="Lamed R."/>
            <person name="Bayer E.A."/>
            <person name="Flint H.J."/>
        </authorList>
    </citation>
    <scope>NUCLEOTIDE SEQUENCE</scope>
    <source>
        <strain evidence="5">17</strain>
    </source>
</reference>
<accession>Q4A3Y3</accession>
<dbReference type="Pfam" id="PF18244">
    <property type="entry name" value="CttA_N"/>
    <property type="match status" value="1"/>
</dbReference>
<keyword evidence="3" id="KW-0732">Signal</keyword>
<evidence type="ECO:0000259" key="4">
    <source>
        <dbReference type="Pfam" id="PF18244"/>
    </source>
</evidence>
<protein>
    <submittedName>
        <fullName evidence="5">Carbohydrate-binding protein</fullName>
    </submittedName>
</protein>
<reference evidence="5" key="3">
    <citation type="journal article" date="2004" name="J. Bacteriol.">
        <title>ScaC, an adaptor protein carrying a novel cohesin that expands the dockerin-binding repertoire of the Ruminococcus flavefaciens 17 cellulosome.</title>
        <authorList>
            <person name="Rincon M.T."/>
            <person name="Martin J.C."/>
            <person name="Aurilia V."/>
            <person name="McCrae S.I."/>
            <person name="Rucklidge G."/>
            <person name="Reid M."/>
            <person name="Bayer E.A."/>
            <person name="Lamed R."/>
            <person name="Shoham Y."/>
            <person name="Flint H.J."/>
        </authorList>
    </citation>
    <scope>NUCLEOTIDE SEQUENCE</scope>
    <source>
        <strain evidence="5">17</strain>
    </source>
</reference>
<evidence type="ECO:0000256" key="3">
    <source>
        <dbReference type="SAM" id="SignalP"/>
    </source>
</evidence>
<gene>
    <name evidence="5" type="primary">cttA</name>
</gene>
<dbReference type="InterPro" id="IPR040959">
    <property type="entry name" value="CttA_N"/>
</dbReference>
<dbReference type="IntAct" id="Q4A3Y3">
    <property type="interactions" value="1"/>
</dbReference>
<feature type="chain" id="PRO_5004235346" evidence="3">
    <location>
        <begin position="37"/>
        <end position="745"/>
    </location>
</feature>
<feature type="domain" description="Cellulose-binding protein CttA N-terminal" evidence="4">
    <location>
        <begin position="530"/>
        <end position="613"/>
    </location>
</feature>
<dbReference type="EMBL" id="AJ278969">
    <property type="protein sequence ID" value="CAH18995.2"/>
    <property type="molecule type" value="Genomic_DNA"/>
</dbReference>
<dbReference type="InterPro" id="IPR036439">
    <property type="entry name" value="Dockerin_dom_sf"/>
</dbReference>
<dbReference type="AlphaFoldDB" id="Q4A3Y3"/>
<dbReference type="GO" id="GO:0000272">
    <property type="term" value="P:polysaccharide catabolic process"/>
    <property type="evidence" value="ECO:0007669"/>
    <property type="project" value="InterPro"/>
</dbReference>